<keyword evidence="2" id="KW-0853">WD repeat</keyword>
<feature type="non-terminal residue" evidence="4">
    <location>
        <position position="1"/>
    </location>
</feature>
<dbReference type="GO" id="GO:0007029">
    <property type="term" value="P:endoplasmic reticulum organization"/>
    <property type="evidence" value="ECO:0007669"/>
    <property type="project" value="TreeGrafter"/>
</dbReference>
<evidence type="ECO:0000256" key="3">
    <source>
        <dbReference type="ARBA" id="ARBA00022737"/>
    </source>
</evidence>
<dbReference type="GO" id="GO:0030127">
    <property type="term" value="C:COPII vesicle coat"/>
    <property type="evidence" value="ECO:0007669"/>
    <property type="project" value="TreeGrafter"/>
</dbReference>
<dbReference type="Gene3D" id="1.25.40.1030">
    <property type="match status" value="1"/>
</dbReference>
<dbReference type="PANTHER" id="PTHR13923:SF11">
    <property type="entry name" value="SECRETORY 31, ISOFORM D"/>
    <property type="match status" value="1"/>
</dbReference>
<evidence type="ECO:0000313" key="4">
    <source>
        <dbReference type="EMBL" id="KAK7854796.1"/>
    </source>
</evidence>
<dbReference type="Proteomes" id="UP000237347">
    <property type="component" value="Unassembled WGS sequence"/>
</dbReference>
<dbReference type="GO" id="GO:0090110">
    <property type="term" value="P:COPII-coated vesicle cargo loading"/>
    <property type="evidence" value="ECO:0007669"/>
    <property type="project" value="TreeGrafter"/>
</dbReference>
<dbReference type="InterPro" id="IPR040251">
    <property type="entry name" value="SEC31-like"/>
</dbReference>
<dbReference type="EMBL" id="PKMF04000051">
    <property type="protein sequence ID" value="KAK7854796.1"/>
    <property type="molecule type" value="Genomic_DNA"/>
</dbReference>
<accession>A0AAW0LWL0</accession>
<dbReference type="AlphaFoldDB" id="A0AAW0LWL0"/>
<organism evidence="4 5">
    <name type="scientific">Quercus suber</name>
    <name type="common">Cork oak</name>
    <dbReference type="NCBI Taxonomy" id="58331"/>
    <lineage>
        <taxon>Eukaryota</taxon>
        <taxon>Viridiplantae</taxon>
        <taxon>Streptophyta</taxon>
        <taxon>Embryophyta</taxon>
        <taxon>Tracheophyta</taxon>
        <taxon>Spermatophyta</taxon>
        <taxon>Magnoliopsida</taxon>
        <taxon>eudicotyledons</taxon>
        <taxon>Gunneridae</taxon>
        <taxon>Pentapetalae</taxon>
        <taxon>rosids</taxon>
        <taxon>fabids</taxon>
        <taxon>Fagales</taxon>
        <taxon>Fagaceae</taxon>
        <taxon>Quercus</taxon>
    </lineage>
</organism>
<dbReference type="InterPro" id="IPR015943">
    <property type="entry name" value="WD40/YVTN_repeat-like_dom_sf"/>
</dbReference>
<dbReference type="PANTHER" id="PTHR13923">
    <property type="entry name" value="SEC31-RELATED PROTEIN"/>
    <property type="match status" value="1"/>
</dbReference>
<evidence type="ECO:0000313" key="5">
    <source>
        <dbReference type="Proteomes" id="UP000237347"/>
    </source>
</evidence>
<keyword evidence="1" id="KW-0813">Transport</keyword>
<name>A0AAW0LWL0_QUESU</name>
<proteinExistence type="predicted"/>
<comment type="caution">
    <text evidence="4">The sequence shown here is derived from an EMBL/GenBank/DDBJ whole genome shotgun (WGS) entry which is preliminary data.</text>
</comment>
<dbReference type="GO" id="GO:0070971">
    <property type="term" value="C:endoplasmic reticulum exit site"/>
    <property type="evidence" value="ECO:0007669"/>
    <property type="project" value="TreeGrafter"/>
</dbReference>
<evidence type="ECO:0000256" key="2">
    <source>
        <dbReference type="ARBA" id="ARBA00022574"/>
    </source>
</evidence>
<dbReference type="Gene3D" id="2.130.10.10">
    <property type="entry name" value="YVTN repeat-like/Quinoprotein amine dehydrogenase"/>
    <property type="match status" value="1"/>
</dbReference>
<evidence type="ECO:0000256" key="1">
    <source>
        <dbReference type="ARBA" id="ARBA00022448"/>
    </source>
</evidence>
<protein>
    <submittedName>
        <fullName evidence="4">Protein transport protein sec31 like protein b</fullName>
    </submittedName>
</protein>
<gene>
    <name evidence="4" type="primary">SEC31B_2</name>
    <name evidence="4" type="ORF">CFP56_030620</name>
</gene>
<dbReference type="GO" id="GO:0005198">
    <property type="term" value="F:structural molecule activity"/>
    <property type="evidence" value="ECO:0007669"/>
    <property type="project" value="TreeGrafter"/>
</dbReference>
<keyword evidence="5" id="KW-1185">Reference proteome</keyword>
<keyword evidence="3" id="KW-0677">Repeat</keyword>
<sequence>VIAMEWCSIDSSYLITCAKDSRTIRWDTVSGEIVSELPTGTNWNFDVHCRYGVGENEFGAAHLRAPKRYKRPVGFHPRPSAAGVPAGASEVYVHTLVIEDSLVSRSSEFEAAIQKGERLCLKMMGQQGQSCSPTKEKDSVEDLSHFEYGDDKEVNVTEKVGYGDDKEVIVFSTDNGEDFFNNLSPAGTPVSTSRGENFPIGDTAPDLEQLQQEPDGFEESTDPAFDDVVQSALIVGDYKGAVAQCISANKMADALVIAKVGGASLWESTRDQCFKISRSPYLKVVSAMVNNDPLSLVNTRPLKFWKETLAFLCSIEEWTMLCDTLASKLIAAGNTLAATLCYICAGNIDKKVEIWSRSLRTKHEGKSYVELLQDLMEKTIVLALATGQK</sequence>
<reference evidence="4 5" key="1">
    <citation type="journal article" date="2018" name="Sci. Data">
        <title>The draft genome sequence of cork oak.</title>
        <authorList>
            <person name="Ramos A.M."/>
            <person name="Usie A."/>
            <person name="Barbosa P."/>
            <person name="Barros P.M."/>
            <person name="Capote T."/>
            <person name="Chaves I."/>
            <person name="Simoes F."/>
            <person name="Abreu I."/>
            <person name="Carrasquinho I."/>
            <person name="Faro C."/>
            <person name="Guimaraes J.B."/>
            <person name="Mendonca D."/>
            <person name="Nobrega F."/>
            <person name="Rodrigues L."/>
            <person name="Saibo N.J.M."/>
            <person name="Varela M.C."/>
            <person name="Egas C."/>
            <person name="Matos J."/>
            <person name="Miguel C.M."/>
            <person name="Oliveira M.M."/>
            <person name="Ricardo C.P."/>
            <person name="Goncalves S."/>
        </authorList>
    </citation>
    <scope>NUCLEOTIDE SEQUENCE [LARGE SCALE GENOMIC DNA]</scope>
    <source>
        <strain evidence="5">cv. HL8</strain>
    </source>
</reference>